<dbReference type="RefSeq" id="WP_349232586.1">
    <property type="nucleotide sequence ID" value="NZ_JBBMFK010000036.1"/>
</dbReference>
<gene>
    <name evidence="12" type="ORF">WMO64_15690</name>
</gene>
<dbReference type="InterPro" id="IPR007329">
    <property type="entry name" value="FMN-bd"/>
</dbReference>
<organism evidence="12 13">
    <name type="scientific">Pseudoflavonifractor intestinihominis</name>
    <dbReference type="NCBI Taxonomy" id="3133171"/>
    <lineage>
        <taxon>Bacteria</taxon>
        <taxon>Bacillati</taxon>
        <taxon>Bacillota</taxon>
        <taxon>Clostridia</taxon>
        <taxon>Eubacteriales</taxon>
        <taxon>Oscillospiraceae</taxon>
        <taxon>Pseudoflavonifractor</taxon>
    </lineage>
</organism>
<sequence length="665" mass="70365">MKRAKKLLCALLAGAMLFAMAACGQESTEPTGETQPQTEVSATPAQTDEAPFSSAKDGTYTDFGSGRNDFIYVATTFENGRITKVEVTDEKETPSIASPALNMIPDRIVENQSVNIDTIATCTLACNGIIEAVKGCIEQAGASVDEFMTDATSKPESTGDATYDCDVAIVGAGGSGLAAAVRAAQLGLNVVMLEKRSVSGGALYGTECHYSLNSIGDVMFGMQTQTPEEGYEYHMNHNHNNSNPEIVKLFMNNVGTSTNWIISLGNNVEAAYDSFRGPNTSTWLMLEGEGPGVAVRMQAKCNELGVTTLLNTTGKSLIMDENGQCVGVNAETAAGDKVTVNAKSVIVATGGFVDNKEMLAEYVGQNQADASTSGGNLKAGGTGGRMGEGIQMCWDVGAAKFGQEWVAYSLTTVPGCAIDSPVHRVGYQGYLWVNNGGERFSDETSGFMLACDQEHGFYWSILDQSMIDFMSTNNTLSGTCFTPSTNAPIEGLQEVLDAAVEKGFVIKADTLEDLAAQMEVPADTFVSTVETYNTYCANGEDPDFGKTADRLIAFGDGPYYAVKMVGGMLTTIGGVKINEKMEVVSEDGDIIPGLYCVGADAGGFYAEHYNFLDSGCASSFSFLSGKTAAESITEALTGTPVSDEWTDHDASMQAVADIIGYDLNQ</sequence>
<reference evidence="12 13" key="1">
    <citation type="submission" date="2024-03" db="EMBL/GenBank/DDBJ databases">
        <title>Human intestinal bacterial collection.</title>
        <authorList>
            <person name="Pauvert C."/>
            <person name="Hitch T.C.A."/>
            <person name="Clavel T."/>
        </authorList>
    </citation>
    <scope>NUCLEOTIDE SEQUENCE [LARGE SCALE GENOMIC DNA]</scope>
    <source>
        <strain evidence="12 13">CLA-AP-H29</strain>
    </source>
</reference>
<protein>
    <recommendedName>
        <fullName evidence="4">Urocanate reductase</fullName>
        <ecNumber evidence="3">1.3.99.33</ecNumber>
    </recommendedName>
</protein>
<dbReference type="InterPro" id="IPR027477">
    <property type="entry name" value="Succ_DH/fumarate_Rdtase_cat_sf"/>
</dbReference>
<keyword evidence="6" id="KW-0274">FAD</keyword>
<dbReference type="PRINTS" id="PR00411">
    <property type="entry name" value="PNDRDTASEI"/>
</dbReference>
<dbReference type="InterPro" id="IPR050315">
    <property type="entry name" value="FAD-oxidoreductase_2"/>
</dbReference>
<dbReference type="SUPFAM" id="SSF51905">
    <property type="entry name" value="FAD/NAD(P)-binding domain"/>
    <property type="match status" value="1"/>
</dbReference>
<comment type="cofactor">
    <cofactor evidence="2">
        <name>FAD</name>
        <dbReference type="ChEBI" id="CHEBI:57692"/>
    </cofactor>
</comment>
<feature type="domain" description="FMN-binding" evidence="11">
    <location>
        <begin position="66"/>
        <end position="140"/>
    </location>
</feature>
<dbReference type="SUPFAM" id="SSF56425">
    <property type="entry name" value="Succinate dehydrogenase/fumarate reductase flavoprotein, catalytic domain"/>
    <property type="match status" value="1"/>
</dbReference>
<dbReference type="Gene3D" id="3.90.1010.20">
    <property type="match status" value="1"/>
</dbReference>
<comment type="caution">
    <text evidence="12">The sequence shown here is derived from an EMBL/GenBank/DDBJ whole genome shotgun (WGS) entry which is preliminary data.</text>
</comment>
<dbReference type="PANTHER" id="PTHR43400:SF10">
    <property type="entry name" value="3-OXOSTEROID 1-DEHYDROGENASE"/>
    <property type="match status" value="1"/>
</dbReference>
<keyword evidence="5" id="KW-0285">Flavoprotein</keyword>
<comment type="cofactor">
    <cofactor evidence="1">
        <name>FMN</name>
        <dbReference type="ChEBI" id="CHEBI:58210"/>
    </cofactor>
</comment>
<evidence type="ECO:0000256" key="9">
    <source>
        <dbReference type="SAM" id="MobiDB-lite"/>
    </source>
</evidence>
<dbReference type="InterPro" id="IPR036188">
    <property type="entry name" value="FAD/NAD-bd_sf"/>
</dbReference>
<feature type="compositionally biased region" description="Low complexity" evidence="9">
    <location>
        <begin position="27"/>
        <end position="39"/>
    </location>
</feature>
<dbReference type="Gene3D" id="3.90.700.10">
    <property type="entry name" value="Succinate dehydrogenase/fumarate reductase flavoprotein, catalytic domain"/>
    <property type="match status" value="1"/>
</dbReference>
<dbReference type="InterPro" id="IPR003953">
    <property type="entry name" value="FAD-dep_OxRdtase_2_FAD-bd"/>
</dbReference>
<evidence type="ECO:0000256" key="2">
    <source>
        <dbReference type="ARBA" id="ARBA00001974"/>
    </source>
</evidence>
<dbReference type="EMBL" id="JBBMFK010000036">
    <property type="protein sequence ID" value="MEQ2444896.1"/>
    <property type="molecule type" value="Genomic_DNA"/>
</dbReference>
<dbReference type="PANTHER" id="PTHR43400">
    <property type="entry name" value="FUMARATE REDUCTASE"/>
    <property type="match status" value="1"/>
</dbReference>
<feature type="region of interest" description="Disordered" evidence="9">
    <location>
        <begin position="27"/>
        <end position="58"/>
    </location>
</feature>
<evidence type="ECO:0000313" key="13">
    <source>
        <dbReference type="Proteomes" id="UP001464378"/>
    </source>
</evidence>
<dbReference type="Proteomes" id="UP001464378">
    <property type="component" value="Unassembled WGS sequence"/>
</dbReference>
<evidence type="ECO:0000256" key="6">
    <source>
        <dbReference type="ARBA" id="ARBA00022827"/>
    </source>
</evidence>
<feature type="signal peptide" evidence="10">
    <location>
        <begin position="1"/>
        <end position="21"/>
    </location>
</feature>
<keyword evidence="7" id="KW-0560">Oxidoreductase</keyword>
<name>A0ABV1EEM1_9FIRM</name>
<evidence type="ECO:0000256" key="5">
    <source>
        <dbReference type="ARBA" id="ARBA00022630"/>
    </source>
</evidence>
<evidence type="ECO:0000256" key="4">
    <source>
        <dbReference type="ARBA" id="ARBA00015872"/>
    </source>
</evidence>
<evidence type="ECO:0000256" key="1">
    <source>
        <dbReference type="ARBA" id="ARBA00001917"/>
    </source>
</evidence>
<evidence type="ECO:0000256" key="3">
    <source>
        <dbReference type="ARBA" id="ARBA00013137"/>
    </source>
</evidence>
<keyword evidence="10" id="KW-0732">Signal</keyword>
<evidence type="ECO:0000256" key="10">
    <source>
        <dbReference type="SAM" id="SignalP"/>
    </source>
</evidence>
<dbReference type="Pfam" id="PF04205">
    <property type="entry name" value="FMN_bind"/>
    <property type="match status" value="1"/>
</dbReference>
<dbReference type="EC" id="1.3.99.33" evidence="3"/>
<accession>A0ABV1EEM1</accession>
<dbReference type="Gene3D" id="3.50.50.60">
    <property type="entry name" value="FAD/NAD(P)-binding domain"/>
    <property type="match status" value="1"/>
</dbReference>
<comment type="catalytic activity">
    <reaction evidence="8">
        <text>dihydrourocanate + A = urocanate + AH2</text>
        <dbReference type="Rhea" id="RHEA:36059"/>
        <dbReference type="ChEBI" id="CHEBI:13193"/>
        <dbReference type="ChEBI" id="CHEBI:17499"/>
        <dbReference type="ChEBI" id="CHEBI:27247"/>
        <dbReference type="ChEBI" id="CHEBI:72991"/>
        <dbReference type="EC" id="1.3.99.33"/>
    </reaction>
</comment>
<evidence type="ECO:0000256" key="7">
    <source>
        <dbReference type="ARBA" id="ARBA00023002"/>
    </source>
</evidence>
<evidence type="ECO:0000313" key="12">
    <source>
        <dbReference type="EMBL" id="MEQ2444896.1"/>
    </source>
</evidence>
<dbReference type="SMART" id="SM00900">
    <property type="entry name" value="FMN_bind"/>
    <property type="match status" value="1"/>
</dbReference>
<proteinExistence type="predicted"/>
<feature type="chain" id="PRO_5046238907" description="Urocanate reductase" evidence="10">
    <location>
        <begin position="22"/>
        <end position="665"/>
    </location>
</feature>
<dbReference type="PROSITE" id="PS51257">
    <property type="entry name" value="PROKAR_LIPOPROTEIN"/>
    <property type="match status" value="1"/>
</dbReference>
<evidence type="ECO:0000259" key="11">
    <source>
        <dbReference type="SMART" id="SM00900"/>
    </source>
</evidence>
<evidence type="ECO:0000256" key="8">
    <source>
        <dbReference type="ARBA" id="ARBA00049922"/>
    </source>
</evidence>
<dbReference type="Pfam" id="PF00890">
    <property type="entry name" value="FAD_binding_2"/>
    <property type="match status" value="1"/>
</dbReference>
<keyword evidence="13" id="KW-1185">Reference proteome</keyword>